<evidence type="ECO:0000313" key="2">
    <source>
        <dbReference type="Proteomes" id="UP000887564"/>
    </source>
</evidence>
<feature type="compositionally biased region" description="Polar residues" evidence="1">
    <location>
        <begin position="208"/>
        <end position="234"/>
    </location>
</feature>
<organism evidence="2 3">
    <name type="scientific">Parascaris equorum</name>
    <name type="common">Equine roundworm</name>
    <dbReference type="NCBI Taxonomy" id="6256"/>
    <lineage>
        <taxon>Eukaryota</taxon>
        <taxon>Metazoa</taxon>
        <taxon>Ecdysozoa</taxon>
        <taxon>Nematoda</taxon>
        <taxon>Chromadorea</taxon>
        <taxon>Rhabditida</taxon>
        <taxon>Spirurina</taxon>
        <taxon>Ascaridomorpha</taxon>
        <taxon>Ascaridoidea</taxon>
        <taxon>Ascarididae</taxon>
        <taxon>Parascaris</taxon>
    </lineage>
</organism>
<name>A0A914SJZ9_PAREQ</name>
<accession>A0A914SJZ9</accession>
<protein>
    <submittedName>
        <fullName evidence="3">Uncharacterized protein</fullName>
    </submittedName>
</protein>
<feature type="compositionally biased region" description="Basic and acidic residues" evidence="1">
    <location>
        <begin position="241"/>
        <end position="252"/>
    </location>
</feature>
<dbReference type="AlphaFoldDB" id="A0A914SJZ9"/>
<evidence type="ECO:0000313" key="3">
    <source>
        <dbReference type="WBParaSite" id="PEQ_0001432901-mRNA-1"/>
    </source>
</evidence>
<dbReference type="WBParaSite" id="PEQ_0001432901-mRNA-1">
    <property type="protein sequence ID" value="PEQ_0001432901-mRNA-1"/>
    <property type="gene ID" value="PEQ_0001432901"/>
</dbReference>
<feature type="compositionally biased region" description="Basic and acidic residues" evidence="1">
    <location>
        <begin position="1"/>
        <end position="20"/>
    </location>
</feature>
<proteinExistence type="predicted"/>
<feature type="region of interest" description="Disordered" evidence="1">
    <location>
        <begin position="208"/>
        <end position="252"/>
    </location>
</feature>
<keyword evidence="2" id="KW-1185">Reference proteome</keyword>
<feature type="compositionally biased region" description="Basic and acidic residues" evidence="1">
    <location>
        <begin position="30"/>
        <end position="45"/>
    </location>
</feature>
<reference evidence="3" key="1">
    <citation type="submission" date="2022-11" db="UniProtKB">
        <authorList>
            <consortium name="WormBaseParasite"/>
        </authorList>
    </citation>
    <scope>IDENTIFICATION</scope>
</reference>
<dbReference type="Proteomes" id="UP000887564">
    <property type="component" value="Unplaced"/>
</dbReference>
<feature type="region of interest" description="Disordered" evidence="1">
    <location>
        <begin position="1"/>
        <end position="55"/>
    </location>
</feature>
<evidence type="ECO:0000256" key="1">
    <source>
        <dbReference type="SAM" id="MobiDB-lite"/>
    </source>
</evidence>
<sequence>MRKQLRREESVKEITGEESLKSYPQPTLFSKEKLDDFRRRDESELSRNQVKLPPETGYHSMRREWSSHFAGSSGRRVEQRSEEDLQVAKKGEAIFGADLSRKCIEFSKEIKPFEVDSYATEIAPKSLGNGLCPIESLDGMRTASRALSNGDSCDRQVCSPSFEDSERFVIEGGKDGLYVDAIPTPLATLSRTSSVNVVYTDKNLYASQSDGKYSRSSNRYPEQSNVRNTNQEIAGNSGGRQADDKRGLQDRKKYDVSRKQNFLLRLNFFAERLTEKIAEMAVVDLTTKFKGEVNPRALYFSELDGDDIALPSMTPSESGEEKVLLVIFNCHVAKNVQEMCVPIGQANREGHGL</sequence>